<dbReference type="AlphaFoldDB" id="A0A8B8BH36"/>
<keyword evidence="4 6" id="KW-0862">Zinc</keyword>
<dbReference type="Gene3D" id="2.40.50.120">
    <property type="match status" value="1"/>
</dbReference>
<dbReference type="KEGG" id="cvn:111110387"/>
<feature type="disulfide bond" evidence="7">
    <location>
        <begin position="23"/>
        <end position="118"/>
    </location>
</feature>
<keyword evidence="5 7" id="KW-1015">Disulfide bond</keyword>
<keyword evidence="8" id="KW-0732">Signal</keyword>
<feature type="binding site" evidence="6">
    <location>
        <position position="21"/>
    </location>
    <ligand>
        <name>Zn(2+)</name>
        <dbReference type="ChEBI" id="CHEBI:29105"/>
        <note>ligand shared with metalloproteinase partner</note>
    </ligand>
</feature>
<keyword evidence="2" id="KW-0964">Secreted</keyword>
<dbReference type="SMART" id="SM00206">
    <property type="entry name" value="NTR"/>
    <property type="match status" value="1"/>
</dbReference>
<accession>A0A8B8BH36</accession>
<name>A0A8B8BH36_CRAVI</name>
<keyword evidence="11" id="KW-0646">Protease inhibitor</keyword>
<dbReference type="InterPro" id="IPR008993">
    <property type="entry name" value="TIMP-like_OB-fold"/>
</dbReference>
<evidence type="ECO:0000256" key="4">
    <source>
        <dbReference type="ARBA" id="ARBA00022833"/>
    </source>
</evidence>
<dbReference type="InterPro" id="IPR030490">
    <property type="entry name" value="TIMP_CS"/>
</dbReference>
<keyword evidence="11" id="KW-0483">Metalloprotease inhibitor</keyword>
<dbReference type="RefSeq" id="XP_022302578.1">
    <property type="nucleotide sequence ID" value="XM_022446870.1"/>
</dbReference>
<comment type="subcellular location">
    <subcellularLocation>
        <location evidence="1">Secreted</location>
    </subcellularLocation>
</comment>
<dbReference type="PANTHER" id="PTHR11844:SF33">
    <property type="entry name" value="TISSUE INHIBITOR OF METALLOPROTEINASE"/>
    <property type="match status" value="1"/>
</dbReference>
<dbReference type="GO" id="GO:0002020">
    <property type="term" value="F:protease binding"/>
    <property type="evidence" value="ECO:0007669"/>
    <property type="project" value="TreeGrafter"/>
</dbReference>
<dbReference type="PROSITE" id="PS00288">
    <property type="entry name" value="TIMP"/>
    <property type="match status" value="1"/>
</dbReference>
<evidence type="ECO:0000256" key="8">
    <source>
        <dbReference type="SAM" id="SignalP"/>
    </source>
</evidence>
<evidence type="ECO:0000256" key="6">
    <source>
        <dbReference type="PIRSR" id="PIRSR601820-1"/>
    </source>
</evidence>
<dbReference type="GO" id="GO:0005615">
    <property type="term" value="C:extracellular space"/>
    <property type="evidence" value="ECO:0007669"/>
    <property type="project" value="TreeGrafter"/>
</dbReference>
<keyword evidence="11" id="KW-0481">Metalloenzyme inhibitor</keyword>
<organism evidence="10 11">
    <name type="scientific">Crassostrea virginica</name>
    <name type="common">Eastern oyster</name>
    <dbReference type="NCBI Taxonomy" id="6565"/>
    <lineage>
        <taxon>Eukaryota</taxon>
        <taxon>Metazoa</taxon>
        <taxon>Spiralia</taxon>
        <taxon>Lophotrochozoa</taxon>
        <taxon>Mollusca</taxon>
        <taxon>Bivalvia</taxon>
        <taxon>Autobranchia</taxon>
        <taxon>Pteriomorphia</taxon>
        <taxon>Ostreida</taxon>
        <taxon>Ostreoidea</taxon>
        <taxon>Ostreidae</taxon>
        <taxon>Crassostrea</taxon>
    </lineage>
</organism>
<evidence type="ECO:0000313" key="10">
    <source>
        <dbReference type="Proteomes" id="UP000694844"/>
    </source>
</evidence>
<feature type="disulfide bond" evidence="7">
    <location>
        <begin position="33"/>
        <end position="144"/>
    </location>
</feature>
<dbReference type="Pfam" id="PF00965">
    <property type="entry name" value="TIMP"/>
    <property type="match status" value="1"/>
</dbReference>
<feature type="chain" id="PRO_5034891111" evidence="8">
    <location>
        <begin position="21"/>
        <end position="196"/>
    </location>
</feature>
<evidence type="ECO:0000256" key="1">
    <source>
        <dbReference type="ARBA" id="ARBA00004613"/>
    </source>
</evidence>
<evidence type="ECO:0000256" key="7">
    <source>
        <dbReference type="PIRSR" id="PIRSR601820-3"/>
    </source>
</evidence>
<dbReference type="SUPFAM" id="SSF50242">
    <property type="entry name" value="TIMP-like"/>
    <property type="match status" value="1"/>
</dbReference>
<feature type="disulfide bond" evidence="7">
    <location>
        <begin position="146"/>
        <end position="188"/>
    </location>
</feature>
<evidence type="ECO:0000259" key="9">
    <source>
        <dbReference type="PROSITE" id="PS50189"/>
    </source>
</evidence>
<dbReference type="PANTHER" id="PTHR11844">
    <property type="entry name" value="METALLOPROTEASE INHIBITOR"/>
    <property type="match status" value="1"/>
</dbReference>
<dbReference type="GO" id="GO:0046872">
    <property type="term" value="F:metal ion binding"/>
    <property type="evidence" value="ECO:0007669"/>
    <property type="project" value="UniProtKB-KW"/>
</dbReference>
<dbReference type="GeneID" id="111110387"/>
<dbReference type="PROSITE" id="PS50189">
    <property type="entry name" value="NTR"/>
    <property type="match status" value="1"/>
</dbReference>
<evidence type="ECO:0000256" key="5">
    <source>
        <dbReference type="ARBA" id="ARBA00023157"/>
    </source>
</evidence>
<proteinExistence type="predicted"/>
<keyword evidence="3 6" id="KW-0479">Metal-binding</keyword>
<evidence type="ECO:0000313" key="11">
    <source>
        <dbReference type="RefSeq" id="XP_022302578.1"/>
    </source>
</evidence>
<feature type="disulfide bond" evidence="7">
    <location>
        <begin position="21"/>
        <end position="92"/>
    </location>
</feature>
<dbReference type="OrthoDB" id="6041862at2759"/>
<dbReference type="InterPro" id="IPR001134">
    <property type="entry name" value="Netrin_domain"/>
</dbReference>
<dbReference type="GO" id="GO:0008191">
    <property type="term" value="F:metalloendopeptidase inhibitor activity"/>
    <property type="evidence" value="ECO:0007669"/>
    <property type="project" value="InterPro"/>
</dbReference>
<evidence type="ECO:0000256" key="3">
    <source>
        <dbReference type="ARBA" id="ARBA00022723"/>
    </source>
</evidence>
<dbReference type="GO" id="GO:0031012">
    <property type="term" value="C:extracellular matrix"/>
    <property type="evidence" value="ECO:0007669"/>
    <property type="project" value="TreeGrafter"/>
</dbReference>
<sequence length="196" mass="22338">MRGVLVLFVVLSCVYRYTEACSCLPQHPQRQFCGSDFVIKAKILKRTRTGPTQRDEVIYTVKILKDYKNQRRLSLYGPNTQEISTAANSALCGSFFEIDKEYLISGSISNGKWRTNLCSWNVQFPSLTPYQRDALKFGYYKKNCRCEIQQCFGNSCPPAAPNTCVIKKGANFTCFYQQNSCSRQSYGCGWRTKACL</sequence>
<keyword evidence="10" id="KW-1185">Reference proteome</keyword>
<evidence type="ECO:0000256" key="2">
    <source>
        <dbReference type="ARBA" id="ARBA00022525"/>
    </source>
</evidence>
<dbReference type="Proteomes" id="UP000694844">
    <property type="component" value="Chromosome 8"/>
</dbReference>
<reference evidence="11" key="1">
    <citation type="submission" date="2025-08" db="UniProtKB">
        <authorList>
            <consortium name="RefSeq"/>
        </authorList>
    </citation>
    <scope>IDENTIFICATION</scope>
    <source>
        <tissue evidence="11">Whole sample</tissue>
    </source>
</reference>
<protein>
    <submittedName>
        <fullName evidence="11">Metalloproteinase inhibitor 3-like</fullName>
    </submittedName>
</protein>
<dbReference type="GO" id="GO:0051045">
    <property type="term" value="P:negative regulation of membrane protein ectodomain proteolysis"/>
    <property type="evidence" value="ECO:0007669"/>
    <property type="project" value="TreeGrafter"/>
</dbReference>
<dbReference type="InterPro" id="IPR001820">
    <property type="entry name" value="TIMP"/>
</dbReference>
<feature type="domain" description="NTR" evidence="9">
    <location>
        <begin position="21"/>
        <end position="144"/>
    </location>
</feature>
<gene>
    <name evidence="11" type="primary">LOC111110387</name>
</gene>
<feature type="disulfide bond" evidence="7">
    <location>
        <begin position="151"/>
        <end position="156"/>
    </location>
</feature>
<feature type="signal peptide" evidence="8">
    <location>
        <begin position="1"/>
        <end position="20"/>
    </location>
</feature>